<proteinExistence type="inferred from homology"/>
<dbReference type="GO" id="GO:0005975">
    <property type="term" value="P:carbohydrate metabolic process"/>
    <property type="evidence" value="ECO:0007669"/>
    <property type="project" value="InterPro"/>
</dbReference>
<name>A0A1M5JCP0_9BACT</name>
<dbReference type="InterPro" id="IPR044505">
    <property type="entry name" value="GlgX_Isoamylase_N_E_set"/>
</dbReference>
<dbReference type="EMBL" id="FQUS01000026">
    <property type="protein sequence ID" value="SHG38135.1"/>
    <property type="molecule type" value="Genomic_DNA"/>
</dbReference>
<evidence type="ECO:0000256" key="1">
    <source>
        <dbReference type="ARBA" id="ARBA00008061"/>
    </source>
</evidence>
<dbReference type="InterPro" id="IPR017853">
    <property type="entry name" value="GH"/>
</dbReference>
<dbReference type="InterPro" id="IPR013783">
    <property type="entry name" value="Ig-like_fold"/>
</dbReference>
<evidence type="ECO:0000259" key="2">
    <source>
        <dbReference type="SMART" id="SM00642"/>
    </source>
</evidence>
<protein>
    <submittedName>
        <fullName evidence="3">Glycogen debranching enzyme GlgX</fullName>
    </submittedName>
</protein>
<keyword evidence="4" id="KW-1185">Reference proteome</keyword>
<evidence type="ECO:0000313" key="4">
    <source>
        <dbReference type="Proteomes" id="UP000184041"/>
    </source>
</evidence>
<dbReference type="AlphaFoldDB" id="A0A1M5JCP0"/>
<dbReference type="Gene3D" id="3.20.20.80">
    <property type="entry name" value="Glycosidases"/>
    <property type="match status" value="1"/>
</dbReference>
<dbReference type="CDD" id="cd02856">
    <property type="entry name" value="E_set_GDE_Isoamylase_N"/>
    <property type="match status" value="1"/>
</dbReference>
<accession>A0A1M5JCP0</accession>
<dbReference type="Gene3D" id="2.60.40.10">
    <property type="entry name" value="Immunoglobulins"/>
    <property type="match status" value="1"/>
</dbReference>
<dbReference type="SMART" id="SM00642">
    <property type="entry name" value="Aamy"/>
    <property type="match status" value="1"/>
</dbReference>
<dbReference type="SUPFAM" id="SSF51445">
    <property type="entry name" value="(Trans)glycosidases"/>
    <property type="match status" value="1"/>
</dbReference>
<comment type="similarity">
    <text evidence="1">Belongs to the glycosyl hydrolase 13 family.</text>
</comment>
<dbReference type="InterPro" id="IPR004193">
    <property type="entry name" value="Glyco_hydro_13_N"/>
</dbReference>
<gene>
    <name evidence="3" type="ORF">SAMN05443144_12647</name>
</gene>
<dbReference type="Pfam" id="PF02922">
    <property type="entry name" value="CBM_48"/>
    <property type="match status" value="1"/>
</dbReference>
<sequence length="371" mass="42412">MSRLYLNIAKLDMNKKATEEKQVNKWAQREGTPYPLGVTSIDENHACNFALYSEAATGVTLLLYAKDDTDTPCYRYPFDPAINKTAHIWHCRVPHSIMHKAAYYAYRVEGPDDPASGKRFDPDKILLDPYAEAVYFPPDFDREAACKPGPNAGKAPLGVIHTHAPAFDWEETVKPKHSHDTIIYELHVHGFTRHASSGLSPDKRGTFRGLIEKIPYLKELGITVVELMPVHQNDPQEEDYWGYMPLNFFSPNRSYGSCRQPDALMNEFRAMVKAFHQASIEVIMDVVYNHTVEGDENGPAYSYRGIDNETYYLLEEDRRRYRNDTGTGNVLNCADPAVRKMIMDSLRFWVKEMQVDGFRFDLFLPAIGTVR</sequence>
<organism evidence="3 4">
    <name type="scientific">Fodinibius roseus</name>
    <dbReference type="NCBI Taxonomy" id="1194090"/>
    <lineage>
        <taxon>Bacteria</taxon>
        <taxon>Pseudomonadati</taxon>
        <taxon>Balneolota</taxon>
        <taxon>Balneolia</taxon>
        <taxon>Balneolales</taxon>
        <taxon>Balneolaceae</taxon>
        <taxon>Fodinibius</taxon>
    </lineage>
</organism>
<dbReference type="GO" id="GO:0004553">
    <property type="term" value="F:hydrolase activity, hydrolyzing O-glycosyl compounds"/>
    <property type="evidence" value="ECO:0007669"/>
    <property type="project" value="InterPro"/>
</dbReference>
<dbReference type="PANTHER" id="PTHR43002">
    <property type="entry name" value="GLYCOGEN DEBRANCHING ENZYME"/>
    <property type="match status" value="1"/>
</dbReference>
<reference evidence="3 4" key="1">
    <citation type="submission" date="2016-11" db="EMBL/GenBank/DDBJ databases">
        <authorList>
            <person name="Jaros S."/>
            <person name="Januszkiewicz K."/>
            <person name="Wedrychowicz H."/>
        </authorList>
    </citation>
    <scope>NUCLEOTIDE SEQUENCE [LARGE SCALE GENOMIC DNA]</scope>
    <source>
        <strain evidence="3 4">DSM 21986</strain>
    </source>
</reference>
<feature type="domain" description="Glycosyl hydrolase family 13 catalytic" evidence="2">
    <location>
        <begin position="185"/>
        <end position="371"/>
    </location>
</feature>
<dbReference type="Pfam" id="PF00128">
    <property type="entry name" value="Alpha-amylase"/>
    <property type="match status" value="1"/>
</dbReference>
<dbReference type="SUPFAM" id="SSF81296">
    <property type="entry name" value="E set domains"/>
    <property type="match status" value="1"/>
</dbReference>
<evidence type="ECO:0000313" key="3">
    <source>
        <dbReference type="EMBL" id="SHG38135.1"/>
    </source>
</evidence>
<dbReference type="Proteomes" id="UP000184041">
    <property type="component" value="Unassembled WGS sequence"/>
</dbReference>
<dbReference type="InterPro" id="IPR006047">
    <property type="entry name" value="GH13_cat_dom"/>
</dbReference>
<dbReference type="InterPro" id="IPR014756">
    <property type="entry name" value="Ig_E-set"/>
</dbReference>
<dbReference type="STRING" id="1194090.SAMN05443144_12647"/>